<proteinExistence type="predicted"/>
<organism evidence="2 3">
    <name type="scientific">Manihot esculenta</name>
    <name type="common">Cassava</name>
    <name type="synonym">Jatropha manihot</name>
    <dbReference type="NCBI Taxonomy" id="3983"/>
    <lineage>
        <taxon>Eukaryota</taxon>
        <taxon>Viridiplantae</taxon>
        <taxon>Streptophyta</taxon>
        <taxon>Embryophyta</taxon>
        <taxon>Tracheophyta</taxon>
        <taxon>Spermatophyta</taxon>
        <taxon>Magnoliopsida</taxon>
        <taxon>eudicotyledons</taxon>
        <taxon>Gunneridae</taxon>
        <taxon>Pentapetalae</taxon>
        <taxon>rosids</taxon>
        <taxon>fabids</taxon>
        <taxon>Malpighiales</taxon>
        <taxon>Euphorbiaceae</taxon>
        <taxon>Crotonoideae</taxon>
        <taxon>Manihoteae</taxon>
        <taxon>Manihot</taxon>
    </lineage>
</organism>
<dbReference type="AlphaFoldDB" id="A0A2C9UGJ5"/>
<reference evidence="3" key="1">
    <citation type="journal article" date="2016" name="Nat. Biotechnol.">
        <title>Sequencing wild and cultivated cassava and related species reveals extensive interspecific hybridization and genetic diversity.</title>
        <authorList>
            <person name="Bredeson J.V."/>
            <person name="Lyons J.B."/>
            <person name="Prochnik S.E."/>
            <person name="Wu G.A."/>
            <person name="Ha C.M."/>
            <person name="Edsinger-Gonzales E."/>
            <person name="Grimwood J."/>
            <person name="Schmutz J."/>
            <person name="Rabbi I.Y."/>
            <person name="Egesi C."/>
            <person name="Nauluvula P."/>
            <person name="Lebot V."/>
            <person name="Ndunguru J."/>
            <person name="Mkamilo G."/>
            <person name="Bart R.S."/>
            <person name="Setter T.L."/>
            <person name="Gleadow R.M."/>
            <person name="Kulakow P."/>
            <person name="Ferguson M.E."/>
            <person name="Rounsley S."/>
            <person name="Rokhsar D.S."/>
        </authorList>
    </citation>
    <scope>NUCLEOTIDE SEQUENCE [LARGE SCALE GENOMIC DNA]</scope>
    <source>
        <strain evidence="3">cv. AM560-2</strain>
    </source>
</reference>
<evidence type="ECO:0000313" key="3">
    <source>
        <dbReference type="Proteomes" id="UP000091857"/>
    </source>
</evidence>
<dbReference type="EMBL" id="CM004401">
    <property type="protein sequence ID" value="OAY29779.1"/>
    <property type="molecule type" value="Genomic_DNA"/>
</dbReference>
<protein>
    <submittedName>
        <fullName evidence="2">Uncharacterized protein</fullName>
    </submittedName>
</protein>
<feature type="region of interest" description="Disordered" evidence="1">
    <location>
        <begin position="254"/>
        <end position="274"/>
    </location>
</feature>
<evidence type="ECO:0000256" key="1">
    <source>
        <dbReference type="SAM" id="MobiDB-lite"/>
    </source>
</evidence>
<evidence type="ECO:0000313" key="2">
    <source>
        <dbReference type="EMBL" id="OAY29779.1"/>
    </source>
</evidence>
<dbReference type="Proteomes" id="UP000091857">
    <property type="component" value="Chromosome 15"/>
</dbReference>
<gene>
    <name evidence="2" type="ORF">MANES_15G171600v8</name>
</gene>
<dbReference type="Gramene" id="Manes.15G171600.1.v8.1">
    <property type="protein sequence ID" value="Manes.15G171600.1.v8.1.CDS"/>
    <property type="gene ID" value="Manes.15G171600.v8.1"/>
</dbReference>
<keyword evidence="3" id="KW-1185">Reference proteome</keyword>
<dbReference type="PANTHER" id="PTHR35696:SF1">
    <property type="entry name" value="ELECTRON CARRIER_IRON ION-BINDING PROTEIN"/>
    <property type="match status" value="1"/>
</dbReference>
<dbReference type="STRING" id="3983.A0A2C9UGJ5"/>
<name>A0A2C9UGJ5_MANES</name>
<dbReference type="OrthoDB" id="1915989at2759"/>
<accession>A0A2C9UGJ5</accession>
<dbReference type="PANTHER" id="PTHR35696">
    <property type="entry name" value="ELECTRON CARRIER/IRON ION-BINDING PROTEIN"/>
    <property type="match status" value="1"/>
</dbReference>
<comment type="caution">
    <text evidence="2">The sequence shown here is derived from an EMBL/GenBank/DDBJ whole genome shotgun (WGS) entry which is preliminary data.</text>
</comment>
<sequence length="376" mass="41495">MAAPSPALTTASSDAVHTSATTITATLSSHRTDGPPKTLRGLNKPKCIQCGNVARSRCPYQSCKSCCSKAQNPCHIHVLKANATFPEKAPASSSSLFDQQSTEVSPASSSLRAASLRQLSNNFSQFNNLHASRSRKPLTRKEAATINEWRFSKLKEYRERNIEVENEAFDRYMQNINLLEEVFSVKSILESSTKGSIEDTSPSSNPRDATAEVDTETMMAGQNLELRFSPKKSENARKRIQEIVDAGLNKLQKHESNDGAKLNGDNELEKGSEKAKSLRADRASALNDLIEKLNKARNEEDLTSCLEMKAQLYSCHDQTEARDVEISNEESAANKVAPAKELDYLSQKLFRTVEIDQEALNSIAAHFSSLQKVANL</sequence>